<dbReference type="PANTHER" id="PTHR13847">
    <property type="entry name" value="SARCOSINE DEHYDROGENASE-RELATED"/>
    <property type="match status" value="1"/>
</dbReference>
<dbReference type="Gene3D" id="3.30.9.10">
    <property type="entry name" value="D-Amino Acid Oxidase, subunit A, domain 2"/>
    <property type="match status" value="1"/>
</dbReference>
<proteinExistence type="predicted"/>
<sequence>MFRNIIRGSSLIFPRSCTSRSFSSSSIVYNKDNQEDDDYRKKLIQDNEGDDYWSKEPEMEHPIGRATRVMGKQLRDIKGKLLFWKEPKPPEWDEWEIDSTGFPTHIEVLIIGGGVMGMCTAYWMQKYGGKGFQVVVMEDEPLESYTSPMLMTSSVITQQFALEENIELSMYGTHFLRDVDKFLGFDKEEPLDIEFRPHGNLILAKEEDAERLVQNVKLQNSFGASTSIYTPTQLQRMFPWLNTEGIALGSMGDEQEGSFNPYAFLKALRRKTKAMGVEYVTAEAKAFIFSNIQNFSAVSPSTSDLYSKLNHVIVKTEAGEKKVMQFAVCVVAAGAKSGHLANLMKIGRTCGVRSVPLPVIPRQRHLCYFEAPDGPNLNCPVLNDPSGVFFRRENLSNLYMASKIPVNEQVDPSAVNVDEKNLPVDEEYFHREILPSLVKRVPAFKNTKLISIKTGLYDYNYFDENGVVGQHPLYTNVMFATGFGESSFVLAPGIGRGLAEYMRNTNFKTIDQFRLAFDRFITQEHMRARVV</sequence>
<feature type="domain" description="FAD dependent oxidoreductase" evidence="4">
    <location>
        <begin position="108"/>
        <end position="500"/>
    </location>
</feature>
<comment type="function">
    <text evidence="3">Required for the assembly of the mitochondrial membrane respiratory chain NADH dehydrogenase (Complex I). Involved in mid-late stages of complex I assembly.</text>
</comment>
<organism evidence="5 6">
    <name type="scientific">Cotesia congregata</name>
    <name type="common">Parasitoid wasp</name>
    <name type="synonym">Apanteles congregatus</name>
    <dbReference type="NCBI Taxonomy" id="51543"/>
    <lineage>
        <taxon>Eukaryota</taxon>
        <taxon>Metazoa</taxon>
        <taxon>Ecdysozoa</taxon>
        <taxon>Arthropoda</taxon>
        <taxon>Hexapoda</taxon>
        <taxon>Insecta</taxon>
        <taxon>Pterygota</taxon>
        <taxon>Neoptera</taxon>
        <taxon>Endopterygota</taxon>
        <taxon>Hymenoptera</taxon>
        <taxon>Apocrita</taxon>
        <taxon>Ichneumonoidea</taxon>
        <taxon>Braconidae</taxon>
        <taxon>Microgastrinae</taxon>
        <taxon>Cotesia</taxon>
    </lineage>
</organism>
<reference evidence="5" key="1">
    <citation type="submission" date="2021-04" db="EMBL/GenBank/DDBJ databases">
        <authorList>
            <person name="Chebbi M.A.C M."/>
        </authorList>
    </citation>
    <scope>NUCLEOTIDE SEQUENCE</scope>
</reference>
<gene>
    <name evidence="5" type="ORF">HICCMSTLAB_LOCUS7626</name>
</gene>
<dbReference type="SUPFAM" id="SSF51905">
    <property type="entry name" value="FAD/NAD(P)-binding domain"/>
    <property type="match status" value="1"/>
</dbReference>
<dbReference type="OrthoDB" id="424974at2759"/>
<keyword evidence="6" id="KW-1185">Reference proteome</keyword>
<dbReference type="AlphaFoldDB" id="A0A8J2HDI2"/>
<accession>A0A8J2HDI2</accession>
<name>A0A8J2HDI2_COTCN</name>
<evidence type="ECO:0000256" key="2">
    <source>
        <dbReference type="ARBA" id="ARBA00039785"/>
    </source>
</evidence>
<evidence type="ECO:0000256" key="1">
    <source>
        <dbReference type="ARBA" id="ARBA00023002"/>
    </source>
</evidence>
<evidence type="ECO:0000256" key="3">
    <source>
        <dbReference type="ARBA" id="ARBA00046185"/>
    </source>
</evidence>
<protein>
    <recommendedName>
        <fullName evidence="2">FAD-dependent oxidoreductase domain-containing protein 1</fullName>
    </recommendedName>
</protein>
<comment type="caution">
    <text evidence="5">The sequence shown here is derived from an EMBL/GenBank/DDBJ whole genome shotgun (WGS) entry which is preliminary data.</text>
</comment>
<dbReference type="Gene3D" id="3.50.50.60">
    <property type="entry name" value="FAD/NAD(P)-binding domain"/>
    <property type="match status" value="1"/>
</dbReference>
<keyword evidence="1" id="KW-0560">Oxidoreductase</keyword>
<dbReference type="GO" id="GO:0032981">
    <property type="term" value="P:mitochondrial respiratory chain complex I assembly"/>
    <property type="evidence" value="ECO:0007669"/>
    <property type="project" value="TreeGrafter"/>
</dbReference>
<evidence type="ECO:0000259" key="4">
    <source>
        <dbReference type="Pfam" id="PF01266"/>
    </source>
</evidence>
<dbReference type="EMBL" id="CAJNRD030001121">
    <property type="protein sequence ID" value="CAG5095272.1"/>
    <property type="molecule type" value="Genomic_DNA"/>
</dbReference>
<dbReference type="Pfam" id="PF01266">
    <property type="entry name" value="DAO"/>
    <property type="match status" value="1"/>
</dbReference>
<dbReference type="InterPro" id="IPR036188">
    <property type="entry name" value="FAD/NAD-bd_sf"/>
</dbReference>
<dbReference type="GO" id="GO:0016491">
    <property type="term" value="F:oxidoreductase activity"/>
    <property type="evidence" value="ECO:0007669"/>
    <property type="project" value="UniProtKB-KW"/>
</dbReference>
<evidence type="ECO:0000313" key="5">
    <source>
        <dbReference type="EMBL" id="CAG5095272.1"/>
    </source>
</evidence>
<dbReference type="GO" id="GO:0005739">
    <property type="term" value="C:mitochondrion"/>
    <property type="evidence" value="ECO:0007669"/>
    <property type="project" value="GOC"/>
</dbReference>
<dbReference type="PANTHER" id="PTHR13847:SF287">
    <property type="entry name" value="FAD-DEPENDENT OXIDOREDUCTASE DOMAIN-CONTAINING PROTEIN 1"/>
    <property type="match status" value="1"/>
</dbReference>
<evidence type="ECO:0000313" key="6">
    <source>
        <dbReference type="Proteomes" id="UP000786811"/>
    </source>
</evidence>
<dbReference type="InterPro" id="IPR006076">
    <property type="entry name" value="FAD-dep_OxRdtase"/>
</dbReference>
<dbReference type="Proteomes" id="UP000786811">
    <property type="component" value="Unassembled WGS sequence"/>
</dbReference>